<sequence>MHSILVLTVLGADKPGLVEQLANAVADHGANWLESSMSRLAGQFAGILRIEVAADRRAALEAALAGLADLRVTVVEGGIGEDYPHEFTLSVVAHDRIGIVKEVTQVLARHRINVDQLATEVVPAAMSGESMFHADAVLRAPAGYDEAALQRDLEALSDDLVVEFGEA</sequence>
<dbReference type="InterPro" id="IPR045865">
    <property type="entry name" value="ACT-like_dom_sf"/>
</dbReference>
<comment type="caution">
    <text evidence="2">The sequence shown here is derived from an EMBL/GenBank/DDBJ whole genome shotgun (WGS) entry which is preliminary data.</text>
</comment>
<organism evidence="2 3">
    <name type="scientific">Chitiniphilus eburneus</name>
    <dbReference type="NCBI Taxonomy" id="2571148"/>
    <lineage>
        <taxon>Bacteria</taxon>
        <taxon>Pseudomonadati</taxon>
        <taxon>Pseudomonadota</taxon>
        <taxon>Betaproteobacteria</taxon>
        <taxon>Neisseriales</taxon>
        <taxon>Chitinibacteraceae</taxon>
        <taxon>Chitiniphilus</taxon>
    </lineage>
</organism>
<feature type="domain" description="ACT" evidence="1">
    <location>
        <begin position="88"/>
        <end position="167"/>
    </location>
</feature>
<dbReference type="PANTHER" id="PTHR34875">
    <property type="entry name" value="UPF0237 PROTEIN MJ1558"/>
    <property type="match status" value="1"/>
</dbReference>
<evidence type="ECO:0000259" key="1">
    <source>
        <dbReference type="PROSITE" id="PS51671"/>
    </source>
</evidence>
<proteinExistence type="predicted"/>
<dbReference type="PIRSF" id="PIRSF028103">
    <property type="entry name" value="GcvR"/>
    <property type="match status" value="1"/>
</dbReference>
<name>A0A4U0Q8A1_9NEIS</name>
<dbReference type="Proteomes" id="UP000310016">
    <property type="component" value="Unassembled WGS sequence"/>
</dbReference>
<dbReference type="OrthoDB" id="9802815at2"/>
<dbReference type="GO" id="GO:0006355">
    <property type="term" value="P:regulation of DNA-templated transcription"/>
    <property type="evidence" value="ECO:0007669"/>
    <property type="project" value="InterPro"/>
</dbReference>
<dbReference type="Pfam" id="PF13740">
    <property type="entry name" value="ACT_6"/>
    <property type="match status" value="1"/>
</dbReference>
<dbReference type="PROSITE" id="PS51671">
    <property type="entry name" value="ACT"/>
    <property type="match status" value="2"/>
</dbReference>
<dbReference type="PANTHER" id="PTHR34875:SF6">
    <property type="entry name" value="UPF0237 PROTEIN MJ1558"/>
    <property type="match status" value="1"/>
</dbReference>
<protein>
    <submittedName>
        <fullName evidence="2">ACT domain-containing protein</fullName>
    </submittedName>
</protein>
<evidence type="ECO:0000313" key="2">
    <source>
        <dbReference type="EMBL" id="TJZ77476.1"/>
    </source>
</evidence>
<dbReference type="InterPro" id="IPR016867">
    <property type="entry name" value="GcvR"/>
</dbReference>
<feature type="domain" description="ACT" evidence="1">
    <location>
        <begin position="6"/>
        <end position="80"/>
    </location>
</feature>
<keyword evidence="3" id="KW-1185">Reference proteome</keyword>
<dbReference type="Gene3D" id="3.30.70.260">
    <property type="match status" value="2"/>
</dbReference>
<dbReference type="CDD" id="cd04869">
    <property type="entry name" value="ACT_GcvR_2"/>
    <property type="match status" value="1"/>
</dbReference>
<dbReference type="AlphaFoldDB" id="A0A4U0Q8A1"/>
<accession>A0A4U0Q8A1</accession>
<gene>
    <name evidence="2" type="ORF">FAZ21_03830</name>
</gene>
<dbReference type="InterPro" id="IPR050990">
    <property type="entry name" value="UPF0237/GcvR_regulator"/>
</dbReference>
<dbReference type="EMBL" id="SUMF01000002">
    <property type="protein sequence ID" value="TJZ77476.1"/>
    <property type="molecule type" value="Genomic_DNA"/>
</dbReference>
<dbReference type="InterPro" id="IPR002912">
    <property type="entry name" value="ACT_dom"/>
</dbReference>
<evidence type="ECO:0000313" key="3">
    <source>
        <dbReference type="Proteomes" id="UP000310016"/>
    </source>
</evidence>
<dbReference type="Pfam" id="PF01842">
    <property type="entry name" value="ACT"/>
    <property type="match status" value="1"/>
</dbReference>
<dbReference type="RefSeq" id="WP_136771952.1">
    <property type="nucleotide sequence ID" value="NZ_CP156074.1"/>
</dbReference>
<dbReference type="SUPFAM" id="SSF55021">
    <property type="entry name" value="ACT-like"/>
    <property type="match status" value="2"/>
</dbReference>
<reference evidence="2 3" key="1">
    <citation type="submission" date="2019-04" db="EMBL/GenBank/DDBJ databases">
        <title>Chitiniphilus eburnea sp. nov., a novel chitinolytic bacterium isolated from aquaculture sludge.</title>
        <authorList>
            <person name="Sheng M."/>
        </authorList>
    </citation>
    <scope>NUCLEOTIDE SEQUENCE [LARGE SCALE GENOMIC DNA]</scope>
    <source>
        <strain evidence="2 3">HX-2-15</strain>
    </source>
</reference>